<accession>A0ABY2GX08</accession>
<name>A0ABY2GX08_9HYPO</name>
<keyword evidence="3" id="KW-1185">Reference proteome</keyword>
<gene>
    <name evidence="2" type="ORF">CCMA1212_007873</name>
</gene>
<feature type="region of interest" description="Disordered" evidence="1">
    <location>
        <begin position="63"/>
        <end position="84"/>
    </location>
</feature>
<dbReference type="EMBL" id="PPTA01000011">
    <property type="protein sequence ID" value="TFB00489.1"/>
    <property type="molecule type" value="Genomic_DNA"/>
</dbReference>
<dbReference type="RefSeq" id="XP_073556690.1">
    <property type="nucleotide sequence ID" value="XM_073705034.1"/>
</dbReference>
<dbReference type="Proteomes" id="UP001642720">
    <property type="component" value="Unassembled WGS sequence"/>
</dbReference>
<evidence type="ECO:0000313" key="2">
    <source>
        <dbReference type="EMBL" id="TFB00489.1"/>
    </source>
</evidence>
<comment type="caution">
    <text evidence="2">The sequence shown here is derived from an EMBL/GenBank/DDBJ whole genome shotgun (WGS) entry which is preliminary data.</text>
</comment>
<proteinExistence type="predicted"/>
<evidence type="ECO:0000313" key="3">
    <source>
        <dbReference type="Proteomes" id="UP001642720"/>
    </source>
</evidence>
<protein>
    <submittedName>
        <fullName evidence="2">Uncharacterized protein</fullName>
    </submittedName>
</protein>
<sequence>MHTSGQSSSRGRIVAAVETPLDLLTPLFERVLSSNGDIPNLSLYACACYWQLHRRPAGQRRVAKKDWSNAAPSPVPRRSVIGGC</sequence>
<evidence type="ECO:0000256" key="1">
    <source>
        <dbReference type="SAM" id="MobiDB-lite"/>
    </source>
</evidence>
<reference evidence="2 3" key="1">
    <citation type="submission" date="2018-01" db="EMBL/GenBank/DDBJ databases">
        <title>Genome characterization of the sugarcane-associated fungus Trichoderma ghanense CCMA-1212 and their application in lignocelulose bioconversion.</title>
        <authorList>
            <person name="Steindorff A.S."/>
            <person name="Mendes T.D."/>
            <person name="Vilela E.S.D."/>
            <person name="Rodrigues D.S."/>
            <person name="Formighieri E.F."/>
            <person name="Melo I.S."/>
            <person name="Favaro L.C.L."/>
        </authorList>
    </citation>
    <scope>NUCLEOTIDE SEQUENCE [LARGE SCALE GENOMIC DNA]</scope>
    <source>
        <strain evidence="2 3">CCMA-1212</strain>
    </source>
</reference>
<organism evidence="2 3">
    <name type="scientific">Trichoderma ghanense</name>
    <dbReference type="NCBI Taxonomy" id="65468"/>
    <lineage>
        <taxon>Eukaryota</taxon>
        <taxon>Fungi</taxon>
        <taxon>Dikarya</taxon>
        <taxon>Ascomycota</taxon>
        <taxon>Pezizomycotina</taxon>
        <taxon>Sordariomycetes</taxon>
        <taxon>Hypocreomycetidae</taxon>
        <taxon>Hypocreales</taxon>
        <taxon>Hypocreaceae</taxon>
        <taxon>Trichoderma</taxon>
    </lineage>
</organism>
<dbReference type="GeneID" id="300579484"/>